<sequence>MVLFSALPGPHVARLREGGRDAYDLPPELRRAAEGSLPCRHCLRHIPVGRDYLTLAWRPFPALQPYAETGPIFLCSACERAPDSGALPDILSSPDYILRGYSADHRIVYGTGQVVATSGLTQRAAELLSDAAVAYLHVRSARNTCYQLRIDRAGQPLSREAGRRP</sequence>
<name>A0A212AF11_9RHOB</name>
<proteinExistence type="predicted"/>
<dbReference type="EMBL" id="NIPW01000006">
    <property type="protein sequence ID" value="OWJ80038.1"/>
    <property type="molecule type" value="Genomic_DNA"/>
</dbReference>
<evidence type="ECO:0008006" key="3">
    <source>
        <dbReference type="Google" id="ProtNLM"/>
    </source>
</evidence>
<dbReference type="AlphaFoldDB" id="A0A212AF11"/>
<keyword evidence="2" id="KW-1185">Reference proteome</keyword>
<dbReference type="Pfam" id="PF06718">
    <property type="entry name" value="DUF1203"/>
    <property type="match status" value="1"/>
</dbReference>
<dbReference type="InterPro" id="IPR009593">
    <property type="entry name" value="DUF1203"/>
</dbReference>
<reference evidence="1 2" key="1">
    <citation type="submission" date="2016-12" db="EMBL/GenBank/DDBJ databases">
        <title>Comparison of Traditional DNA-DNA Hybridization with In Silico Genomic Analysis.</title>
        <authorList>
            <person name="Nicholson A.C."/>
            <person name="Humrighouse B.W."/>
            <person name="Graziano J."/>
            <person name="Lasker B."/>
            <person name="Whitney A.M."/>
            <person name="Mcquiston J.R."/>
        </authorList>
    </citation>
    <scope>NUCLEOTIDE SEQUENCE [LARGE SCALE GENOMIC DNA]</scope>
    <source>
        <strain evidence="1 2">H2240</strain>
    </source>
</reference>
<dbReference type="PIRSF" id="PIRSF034110">
    <property type="entry name" value="DUF1203"/>
    <property type="match status" value="1"/>
</dbReference>
<dbReference type="RefSeq" id="WP_088214365.1">
    <property type="nucleotide sequence ID" value="NZ_NIPW01000006.1"/>
</dbReference>
<evidence type="ECO:0000313" key="2">
    <source>
        <dbReference type="Proteomes" id="UP000196878"/>
    </source>
</evidence>
<comment type="caution">
    <text evidence="1">The sequence shown here is derived from an EMBL/GenBank/DDBJ whole genome shotgun (WGS) entry which is preliminary data.</text>
</comment>
<gene>
    <name evidence="1" type="ORF">CDV49_03770</name>
</gene>
<organism evidence="1 2">
    <name type="scientific">Haematobacter genomosp. 1</name>
    <dbReference type="NCBI Taxonomy" id="366618"/>
    <lineage>
        <taxon>Bacteria</taxon>
        <taxon>Pseudomonadati</taxon>
        <taxon>Pseudomonadota</taxon>
        <taxon>Alphaproteobacteria</taxon>
        <taxon>Rhodobacterales</taxon>
        <taxon>Paracoccaceae</taxon>
        <taxon>Haematobacter</taxon>
    </lineage>
</organism>
<evidence type="ECO:0000313" key="1">
    <source>
        <dbReference type="EMBL" id="OWJ80038.1"/>
    </source>
</evidence>
<dbReference type="OrthoDB" id="118609at2"/>
<accession>A0A212AF11</accession>
<dbReference type="Proteomes" id="UP000196878">
    <property type="component" value="Unassembled WGS sequence"/>
</dbReference>
<protein>
    <recommendedName>
        <fullName evidence="3">DUF1203 domain-containing protein</fullName>
    </recommendedName>
</protein>